<evidence type="ECO:0000313" key="1">
    <source>
        <dbReference type="EMBL" id="NOG32458.1"/>
    </source>
</evidence>
<name>A0A7Y3XBL5_9GAMM</name>
<proteinExistence type="predicted"/>
<protein>
    <submittedName>
        <fullName evidence="1">Uncharacterized protein</fullName>
    </submittedName>
</protein>
<dbReference type="RefSeq" id="WP_171702922.1">
    <property type="nucleotide sequence ID" value="NZ_JABFHI010000005.1"/>
</dbReference>
<reference evidence="1 2" key="1">
    <citation type="submission" date="2020-05" db="EMBL/GenBank/DDBJ databases">
        <authorList>
            <person name="Ruan W."/>
            <person name="Jeon C.O."/>
            <person name="Chun B.H."/>
        </authorList>
    </citation>
    <scope>NUCLEOTIDE SEQUENCE [LARGE SCALE GENOMIC DNA]</scope>
    <source>
        <strain evidence="1 2">TBZ9</strain>
    </source>
</reference>
<gene>
    <name evidence="1" type="ORF">HLB35_13120</name>
</gene>
<keyword evidence="2" id="KW-1185">Reference proteome</keyword>
<dbReference type="AlphaFoldDB" id="A0A7Y3XBL5"/>
<dbReference type="EMBL" id="JABFHI010000005">
    <property type="protein sequence ID" value="NOG32458.1"/>
    <property type="molecule type" value="Genomic_DNA"/>
</dbReference>
<dbReference type="Proteomes" id="UP000588806">
    <property type="component" value="Unassembled WGS sequence"/>
</dbReference>
<comment type="caution">
    <text evidence="1">The sequence shown here is derived from an EMBL/GenBank/DDBJ whole genome shotgun (WGS) entry which is preliminary data.</text>
</comment>
<accession>A0A7Y3XBL5</accession>
<evidence type="ECO:0000313" key="2">
    <source>
        <dbReference type="Proteomes" id="UP000588806"/>
    </source>
</evidence>
<reference evidence="1 2" key="2">
    <citation type="submission" date="2020-06" db="EMBL/GenBank/DDBJ databases">
        <title>Halomonas songnenensis sp. nov., a moderately halophilic bacterium isolated from saline and alkaline soils.</title>
        <authorList>
            <person name="Jiang J."/>
            <person name="Pan Y."/>
        </authorList>
    </citation>
    <scope>NUCLEOTIDE SEQUENCE [LARGE SCALE GENOMIC DNA]</scope>
    <source>
        <strain evidence="1 2">TBZ9</strain>
    </source>
</reference>
<sequence length="45" mass="5186">MIPDTQQVDYQALAEHHPFMLNRFLPDTTLVFANRPMATFFGTTT</sequence>
<organism evidence="1 2">
    <name type="scientific">Vreelandella azerica</name>
    <dbReference type="NCBI Taxonomy" id="2732867"/>
    <lineage>
        <taxon>Bacteria</taxon>
        <taxon>Pseudomonadati</taxon>
        <taxon>Pseudomonadota</taxon>
        <taxon>Gammaproteobacteria</taxon>
        <taxon>Oceanospirillales</taxon>
        <taxon>Halomonadaceae</taxon>
        <taxon>Vreelandella</taxon>
    </lineage>
</organism>